<name>M7ZCU4_TRIUA</name>
<dbReference type="PANTHER" id="PTHR33184">
    <property type="entry name" value="PROTEIN TAPETUM DETERMINANT 1-LIKE-RELATED"/>
    <property type="match status" value="1"/>
</dbReference>
<dbReference type="OMA" id="TCCFHAR"/>
<dbReference type="InterPro" id="IPR040361">
    <property type="entry name" value="TPD1"/>
</dbReference>
<dbReference type="Pfam" id="PF24068">
    <property type="entry name" value="TPD1_C"/>
    <property type="match status" value="1"/>
</dbReference>
<dbReference type="EMBL" id="KD280487">
    <property type="protein sequence ID" value="EMS45914.1"/>
    <property type="molecule type" value="Genomic_DNA"/>
</dbReference>
<dbReference type="GO" id="GO:0001709">
    <property type="term" value="P:cell fate determination"/>
    <property type="evidence" value="ECO:0007669"/>
    <property type="project" value="TreeGrafter"/>
</dbReference>
<evidence type="ECO:0000313" key="1">
    <source>
        <dbReference type="EMBL" id="EMS45914.1"/>
    </source>
</evidence>
<gene>
    <name evidence="1" type="ORF">TRIUR3_14415</name>
</gene>
<protein>
    <submittedName>
        <fullName evidence="1">Uncharacterized protein</fullName>
    </submittedName>
</protein>
<dbReference type="PANTHER" id="PTHR33184:SF5">
    <property type="entry name" value="PUTATIVE-RELATED"/>
    <property type="match status" value="1"/>
</dbReference>
<organism evidence="1">
    <name type="scientific">Triticum urartu</name>
    <name type="common">Red wild einkorn</name>
    <name type="synonym">Crithodium urartu</name>
    <dbReference type="NCBI Taxonomy" id="4572"/>
    <lineage>
        <taxon>Eukaryota</taxon>
        <taxon>Viridiplantae</taxon>
        <taxon>Streptophyta</taxon>
        <taxon>Embryophyta</taxon>
        <taxon>Tracheophyta</taxon>
        <taxon>Spermatophyta</taxon>
        <taxon>Magnoliopsida</taxon>
        <taxon>Liliopsida</taxon>
        <taxon>Poales</taxon>
        <taxon>Poaceae</taxon>
        <taxon>BOP clade</taxon>
        <taxon>Pooideae</taxon>
        <taxon>Triticodae</taxon>
        <taxon>Triticeae</taxon>
        <taxon>Triticinae</taxon>
        <taxon>Triticum</taxon>
    </lineage>
</organism>
<reference evidence="1" key="1">
    <citation type="journal article" date="2013" name="Nature">
        <title>Draft genome of the wheat A-genome progenitor Triticum urartu.</title>
        <authorList>
            <person name="Ling H.Q."/>
            <person name="Zhao S."/>
            <person name="Liu D."/>
            <person name="Wang J."/>
            <person name="Sun H."/>
            <person name="Zhang C."/>
            <person name="Fan H."/>
            <person name="Li D."/>
            <person name="Dong L."/>
            <person name="Tao Y."/>
            <person name="Gao C."/>
            <person name="Wu H."/>
            <person name="Li Y."/>
            <person name="Cui Y."/>
            <person name="Guo X."/>
            <person name="Zheng S."/>
            <person name="Wang B."/>
            <person name="Yu K."/>
            <person name="Liang Q."/>
            <person name="Yang W."/>
            <person name="Lou X."/>
            <person name="Chen J."/>
            <person name="Feng M."/>
            <person name="Jian J."/>
            <person name="Zhang X."/>
            <person name="Luo G."/>
            <person name="Jiang Y."/>
            <person name="Liu J."/>
            <person name="Wang Z."/>
            <person name="Sha Y."/>
            <person name="Zhang B."/>
            <person name="Wu H."/>
            <person name="Tang D."/>
            <person name="Shen Q."/>
            <person name="Xue P."/>
            <person name="Zou S."/>
            <person name="Wang X."/>
            <person name="Liu X."/>
            <person name="Wang F."/>
            <person name="Yang Y."/>
            <person name="An X."/>
            <person name="Dong Z."/>
            <person name="Zhang K."/>
            <person name="Zhang X."/>
            <person name="Luo M.C."/>
            <person name="Dvorak J."/>
            <person name="Tong Y."/>
            <person name="Wang J."/>
            <person name="Yang H."/>
            <person name="Li Z."/>
            <person name="Wang D."/>
            <person name="Zhang A."/>
            <person name="Wang J."/>
        </authorList>
    </citation>
    <scope>NUCLEOTIDE SEQUENCE</scope>
</reference>
<sequence length="160" mass="17192">MASKACILILLLVAALLHTGHASGDAGPCQLEDIRVSSVLTGRRVLNVPEYSVTVENTCSCAQAGVVMYCNLGEVKAVISDTTKLRLLSRKQGHCLINSGWPIFNGKPITFTYAAKTQLDFTLDNASPECLGVERDMFISSGTFYPKPLRGGEAVKDLAE</sequence>
<proteinExistence type="predicted"/>
<dbReference type="AlphaFoldDB" id="M7ZCU4"/>
<accession>M7ZCU4</accession>